<dbReference type="STRING" id="439219.SAMN02910293_00349"/>
<dbReference type="SUPFAM" id="SSF51679">
    <property type="entry name" value="Bacterial luciferase-like"/>
    <property type="match status" value="1"/>
</dbReference>
<organism evidence="1 2">
    <name type="scientific">Streptococcus henryi</name>
    <dbReference type="NCBI Taxonomy" id="439219"/>
    <lineage>
        <taxon>Bacteria</taxon>
        <taxon>Bacillati</taxon>
        <taxon>Bacillota</taxon>
        <taxon>Bacilli</taxon>
        <taxon>Lactobacillales</taxon>
        <taxon>Streptococcaceae</taxon>
        <taxon>Streptococcus</taxon>
    </lineage>
</organism>
<dbReference type="EMBL" id="FMXP01000004">
    <property type="protein sequence ID" value="SDB07127.1"/>
    <property type="molecule type" value="Genomic_DNA"/>
</dbReference>
<dbReference type="GO" id="GO:0016705">
    <property type="term" value="F:oxidoreductase activity, acting on paired donors, with incorporation or reduction of molecular oxygen"/>
    <property type="evidence" value="ECO:0007669"/>
    <property type="project" value="InterPro"/>
</dbReference>
<protein>
    <recommendedName>
        <fullName evidence="3">Luciferase-like monooxygenase</fullName>
    </recommendedName>
</protein>
<dbReference type="InterPro" id="IPR036661">
    <property type="entry name" value="Luciferase-like_sf"/>
</dbReference>
<dbReference type="Gene3D" id="3.20.20.30">
    <property type="entry name" value="Luciferase-like domain"/>
    <property type="match status" value="1"/>
</dbReference>
<dbReference type="AlphaFoldDB" id="A0A1G6AFE4"/>
<sequence length="272" mass="31547">MSRYGIMLPISSNGHHSDIEILSSIDNDRIDSIWVRDLPIAEYRDKDEGSCLDPFLFLNELSSIFCNKFILGLAVINTSFRNPENTIREILSMLELKEKSKFIFGVGEGEKKEVFELLGIDYDNKKLLFEKWLKRYEAYYQNQVSGLSSIENKTYMKWLKDIKIPKLTVSTRNIDLLQKYKDIIERNIIWYSQPNTISEIKKGFPDIELNMFLRINLVSKDNTLKFDDKGGIIVVSPDKLRKLSEEYLTLGVDRLLLSLENQSASSSLLNRI</sequence>
<gene>
    <name evidence="1" type="ORF">SAMN02910293_00349</name>
</gene>
<name>A0A1G6AFE4_9STRE</name>
<proteinExistence type="predicted"/>
<accession>A0A1G6AFE4</accession>
<evidence type="ECO:0000313" key="2">
    <source>
        <dbReference type="Proteomes" id="UP000182508"/>
    </source>
</evidence>
<evidence type="ECO:0000313" key="1">
    <source>
        <dbReference type="EMBL" id="SDB07127.1"/>
    </source>
</evidence>
<dbReference type="Proteomes" id="UP000182508">
    <property type="component" value="Unassembled WGS sequence"/>
</dbReference>
<dbReference type="RefSeq" id="WP_074485082.1">
    <property type="nucleotide sequence ID" value="NZ_FMXP01000004.1"/>
</dbReference>
<reference evidence="1 2" key="1">
    <citation type="submission" date="2016-10" db="EMBL/GenBank/DDBJ databases">
        <authorList>
            <person name="de Groot N.N."/>
        </authorList>
    </citation>
    <scope>NUCLEOTIDE SEQUENCE [LARGE SCALE GENOMIC DNA]</scope>
    <source>
        <strain evidence="1 2">A-4</strain>
    </source>
</reference>
<evidence type="ECO:0008006" key="3">
    <source>
        <dbReference type="Google" id="ProtNLM"/>
    </source>
</evidence>
<keyword evidence="2" id="KW-1185">Reference proteome</keyword>